<dbReference type="InterPro" id="IPR020901">
    <property type="entry name" value="Prtase_inh_Kunz-CS"/>
</dbReference>
<feature type="domain" description="VWFA" evidence="6">
    <location>
        <begin position="176"/>
        <end position="370"/>
    </location>
</feature>
<evidence type="ECO:0000259" key="6">
    <source>
        <dbReference type="PROSITE" id="PS50234"/>
    </source>
</evidence>
<dbReference type="InterPro" id="IPR002223">
    <property type="entry name" value="Kunitz_BPTI"/>
</dbReference>
<dbReference type="Pfam" id="PF00014">
    <property type="entry name" value="Kunitz_BPTI"/>
    <property type="match status" value="1"/>
</dbReference>
<dbReference type="SMART" id="SM00327">
    <property type="entry name" value="VWA"/>
    <property type="match status" value="2"/>
</dbReference>
<gene>
    <name evidence="8" type="ORF">KC01_LOCUS38008</name>
</gene>
<dbReference type="CDD" id="cd22635">
    <property type="entry name" value="Kunitz_papilin"/>
    <property type="match status" value="1"/>
</dbReference>
<name>A0AAV2MEV3_KNICA</name>
<dbReference type="Gene3D" id="4.10.410.10">
    <property type="entry name" value="Pancreatic trypsin inhibitor Kunitz domain"/>
    <property type="match status" value="1"/>
</dbReference>
<feature type="compositionally biased region" description="Low complexity" evidence="5">
    <location>
        <begin position="539"/>
        <end position="550"/>
    </location>
</feature>
<keyword evidence="2" id="KW-0964">Secreted</keyword>
<evidence type="ECO:0000256" key="4">
    <source>
        <dbReference type="ARBA" id="ARBA00023157"/>
    </source>
</evidence>
<dbReference type="EMBL" id="OZ035829">
    <property type="protein sequence ID" value="CAL1611611.1"/>
    <property type="molecule type" value="Genomic_DNA"/>
</dbReference>
<dbReference type="Gene3D" id="3.40.50.410">
    <property type="entry name" value="von Willebrand factor, type A domain"/>
    <property type="match status" value="2"/>
</dbReference>
<feature type="region of interest" description="Disordered" evidence="5">
    <location>
        <begin position="531"/>
        <end position="556"/>
    </location>
</feature>
<dbReference type="PROSITE" id="PS50279">
    <property type="entry name" value="BPTI_KUNITZ_2"/>
    <property type="match status" value="1"/>
</dbReference>
<dbReference type="InterPro" id="IPR002035">
    <property type="entry name" value="VWF_A"/>
</dbReference>
<reference evidence="8 9" key="1">
    <citation type="submission" date="2024-04" db="EMBL/GenBank/DDBJ databases">
        <authorList>
            <person name="Waldvogel A.-M."/>
            <person name="Schoenle A."/>
        </authorList>
    </citation>
    <scope>NUCLEOTIDE SEQUENCE [LARGE SCALE GENOMIC DNA]</scope>
</reference>
<keyword evidence="2" id="KW-0272">Extracellular matrix</keyword>
<comment type="subcellular location">
    <subcellularLocation>
        <location evidence="1">Secreted</location>
        <location evidence="1">Extracellular space</location>
        <location evidence="1">Extracellular matrix</location>
    </subcellularLocation>
</comment>
<feature type="domain" description="BPTI/Kunitz inhibitor" evidence="7">
    <location>
        <begin position="458"/>
        <end position="509"/>
    </location>
</feature>
<keyword evidence="9" id="KW-1185">Reference proteome</keyword>
<dbReference type="PROSITE" id="PS50234">
    <property type="entry name" value="VWFA"/>
    <property type="match status" value="2"/>
</dbReference>
<dbReference type="SMART" id="SM00131">
    <property type="entry name" value="KU"/>
    <property type="match status" value="1"/>
</dbReference>
<dbReference type="GO" id="GO:0005581">
    <property type="term" value="C:collagen trimer"/>
    <property type="evidence" value="ECO:0007669"/>
    <property type="project" value="UniProtKB-KW"/>
</dbReference>
<dbReference type="Pfam" id="PF00092">
    <property type="entry name" value="VWA"/>
    <property type="match status" value="2"/>
</dbReference>
<feature type="domain" description="VWFA" evidence="6">
    <location>
        <begin position="1"/>
        <end position="152"/>
    </location>
</feature>
<proteinExistence type="predicted"/>
<dbReference type="SUPFAM" id="SSF53300">
    <property type="entry name" value="vWA-like"/>
    <property type="match status" value="2"/>
</dbReference>
<evidence type="ECO:0000259" key="7">
    <source>
        <dbReference type="PROSITE" id="PS50279"/>
    </source>
</evidence>
<dbReference type="PROSITE" id="PS00280">
    <property type="entry name" value="BPTI_KUNITZ_1"/>
    <property type="match status" value="1"/>
</dbReference>
<dbReference type="GO" id="GO:0004867">
    <property type="term" value="F:serine-type endopeptidase inhibitor activity"/>
    <property type="evidence" value="ECO:0007669"/>
    <property type="project" value="InterPro"/>
</dbReference>
<dbReference type="PRINTS" id="PR00759">
    <property type="entry name" value="BASICPTASE"/>
</dbReference>
<dbReference type="Proteomes" id="UP001497482">
    <property type="component" value="Chromosome 7"/>
</dbReference>
<evidence type="ECO:0000313" key="8">
    <source>
        <dbReference type="EMBL" id="CAL1611611.1"/>
    </source>
</evidence>
<dbReference type="InterPro" id="IPR050525">
    <property type="entry name" value="ECM_Assembly_Org"/>
</dbReference>
<evidence type="ECO:0000256" key="2">
    <source>
        <dbReference type="ARBA" id="ARBA00022530"/>
    </source>
</evidence>
<dbReference type="SUPFAM" id="SSF57362">
    <property type="entry name" value="BPTI-like"/>
    <property type="match status" value="1"/>
</dbReference>
<keyword evidence="4" id="KW-1015">Disulfide bond</keyword>
<dbReference type="PANTHER" id="PTHR24020">
    <property type="entry name" value="COLLAGEN ALPHA"/>
    <property type="match status" value="1"/>
</dbReference>
<dbReference type="InterPro" id="IPR036880">
    <property type="entry name" value="Kunitz_BPTI_sf"/>
</dbReference>
<evidence type="ECO:0000313" key="9">
    <source>
        <dbReference type="Proteomes" id="UP001497482"/>
    </source>
</evidence>
<dbReference type="AlphaFoldDB" id="A0AAV2MEV3"/>
<accession>A0AAV2MEV3</accession>
<evidence type="ECO:0000256" key="3">
    <source>
        <dbReference type="ARBA" id="ARBA00023119"/>
    </source>
</evidence>
<protein>
    <submittedName>
        <fullName evidence="8">Uncharacterized protein</fullName>
    </submittedName>
</protein>
<evidence type="ECO:0000256" key="1">
    <source>
        <dbReference type="ARBA" id="ARBA00004498"/>
    </source>
</evidence>
<evidence type="ECO:0000256" key="5">
    <source>
        <dbReference type="SAM" id="MobiDB-lite"/>
    </source>
</evidence>
<keyword evidence="3" id="KW-0176">Collagen</keyword>
<sequence>MSVSQSTCPRGARVSIVAFSARTKYLLRFSDYSGKEQLLQAVRNIGLERTASRRRLGEAMRFVGHHVLKRVRSAHTLQKVALFFSNGPTQDPEELVTAVMELRANNIVPVVMSLRTAPNVETALKVDDSGKSIFSVLSRNKEETLKKIKNCALCNDPCSPSPSCSFQDRPVSVDLDLALVLDGSREVPQDQFQGFQELLGSVVSQVSLSPSPQRPGPGQVRVGLVQMSGNSPTLEFGLDQYQNQVQVQDHLLHKVQQKRGSSALGLTLDFTLRQLLLRSGSPPRQKLLLLVLGTQSVSLRDRSRLDFVSQQALCEGVAVAVVTVGAGPNRTQVERLASPPVPQHLVQLVDLKGDQRDYTARFLRVLLSMITKRVNSYPPPAVQRSCGQFTGQTGQGPVIVDDQEVFEEAQERFQEHTGPGQVQTGLGQTSLGQVDLVHTWTRGDGQTFETTAQSNALCALAVDSGVQCGNPVRRWYFAAAFGACAPFWFGGCGGNANSFSTEHECLRTCERKCIRSNLQCTSNAPATHQIVPPPDHQLTCSPTSTTTRPSANLLTN</sequence>
<organism evidence="8 9">
    <name type="scientific">Knipowitschia caucasica</name>
    <name type="common">Caucasian dwarf goby</name>
    <name type="synonym">Pomatoschistus caucasicus</name>
    <dbReference type="NCBI Taxonomy" id="637954"/>
    <lineage>
        <taxon>Eukaryota</taxon>
        <taxon>Metazoa</taxon>
        <taxon>Chordata</taxon>
        <taxon>Craniata</taxon>
        <taxon>Vertebrata</taxon>
        <taxon>Euteleostomi</taxon>
        <taxon>Actinopterygii</taxon>
        <taxon>Neopterygii</taxon>
        <taxon>Teleostei</taxon>
        <taxon>Neoteleostei</taxon>
        <taxon>Acanthomorphata</taxon>
        <taxon>Gobiaria</taxon>
        <taxon>Gobiiformes</taxon>
        <taxon>Gobioidei</taxon>
        <taxon>Gobiidae</taxon>
        <taxon>Gobiinae</taxon>
        <taxon>Knipowitschia</taxon>
    </lineage>
</organism>
<dbReference type="InterPro" id="IPR036465">
    <property type="entry name" value="vWFA_dom_sf"/>
</dbReference>